<feature type="compositionally biased region" description="Pro residues" evidence="1">
    <location>
        <begin position="85"/>
        <end position="95"/>
    </location>
</feature>
<comment type="caution">
    <text evidence="2">The sequence shown here is derived from an EMBL/GenBank/DDBJ whole genome shotgun (WGS) entry which is preliminary data.</text>
</comment>
<reference evidence="2 3" key="1">
    <citation type="submission" date="2016-03" db="EMBL/GenBank/DDBJ databases">
        <title>Whole genome sequencing of Grifola frondosa 9006-11.</title>
        <authorList>
            <person name="Min B."/>
            <person name="Park H."/>
            <person name="Kim J.-G."/>
            <person name="Cho H."/>
            <person name="Oh Y.-L."/>
            <person name="Kong W.-S."/>
            <person name="Choi I.-G."/>
        </authorList>
    </citation>
    <scope>NUCLEOTIDE SEQUENCE [LARGE SCALE GENOMIC DNA]</scope>
    <source>
        <strain evidence="2 3">9006-11</strain>
    </source>
</reference>
<dbReference type="AlphaFoldDB" id="A0A1C7LMY2"/>
<protein>
    <submittedName>
        <fullName evidence="2">Uncharacterized protein</fullName>
    </submittedName>
</protein>
<feature type="region of interest" description="Disordered" evidence="1">
    <location>
        <begin position="261"/>
        <end position="281"/>
    </location>
</feature>
<keyword evidence="3" id="KW-1185">Reference proteome</keyword>
<gene>
    <name evidence="2" type="ORF">A0H81_14436</name>
</gene>
<evidence type="ECO:0000313" key="2">
    <source>
        <dbReference type="EMBL" id="OBZ65566.1"/>
    </source>
</evidence>
<dbReference type="Proteomes" id="UP000092993">
    <property type="component" value="Unassembled WGS sequence"/>
</dbReference>
<feature type="compositionally biased region" description="Basic and acidic residues" evidence="1">
    <location>
        <begin position="261"/>
        <end position="270"/>
    </location>
</feature>
<organism evidence="2 3">
    <name type="scientific">Grifola frondosa</name>
    <name type="common">Maitake</name>
    <name type="synonym">Polyporus frondosus</name>
    <dbReference type="NCBI Taxonomy" id="5627"/>
    <lineage>
        <taxon>Eukaryota</taxon>
        <taxon>Fungi</taxon>
        <taxon>Dikarya</taxon>
        <taxon>Basidiomycota</taxon>
        <taxon>Agaricomycotina</taxon>
        <taxon>Agaricomycetes</taxon>
        <taxon>Polyporales</taxon>
        <taxon>Grifolaceae</taxon>
        <taxon>Grifola</taxon>
    </lineage>
</organism>
<evidence type="ECO:0000313" key="3">
    <source>
        <dbReference type="Proteomes" id="UP000092993"/>
    </source>
</evidence>
<evidence type="ECO:0000256" key="1">
    <source>
        <dbReference type="SAM" id="MobiDB-lite"/>
    </source>
</evidence>
<dbReference type="EMBL" id="LUGG01000043">
    <property type="protein sequence ID" value="OBZ65566.1"/>
    <property type="molecule type" value="Genomic_DNA"/>
</dbReference>
<sequence>MAIRNKHCATSAMDVSPDTVKRESQVRYISHYPGHSRHTSLLTPLSHFLLVYLTKPPSPWRSSRKLPAISTDVHGRAKRSAYFLPRPPLPTPPSRSPTAASATRCPRCRVSEFDKVVCTAAVCALQKEVEVLRQERELLLMREVERFEEIQKLHATIEEVSHAVAAMEAAKARSATFFPAEKYTDSAFEDEDYLYQMKMARMAKYDARSADRAQYIMSPKDKFTALPKRTRRGAVVHERCISDESTSSTLTEATVVNHDDVSVSTTERKSSPIGVVEGERL</sequence>
<proteinExistence type="predicted"/>
<name>A0A1C7LMY2_GRIFR</name>
<feature type="region of interest" description="Disordered" evidence="1">
    <location>
        <begin position="82"/>
        <end position="101"/>
    </location>
</feature>
<accession>A0A1C7LMY2</accession>